<name>A0AC34QKB7_9BILA</name>
<dbReference type="Proteomes" id="UP000887576">
    <property type="component" value="Unplaced"/>
</dbReference>
<evidence type="ECO:0000313" key="1">
    <source>
        <dbReference type="Proteomes" id="UP000887576"/>
    </source>
</evidence>
<accession>A0AC34QKB7</accession>
<organism evidence="1 2">
    <name type="scientific">Panagrolaimus sp. JU765</name>
    <dbReference type="NCBI Taxonomy" id="591449"/>
    <lineage>
        <taxon>Eukaryota</taxon>
        <taxon>Metazoa</taxon>
        <taxon>Ecdysozoa</taxon>
        <taxon>Nematoda</taxon>
        <taxon>Chromadorea</taxon>
        <taxon>Rhabditida</taxon>
        <taxon>Tylenchina</taxon>
        <taxon>Panagrolaimomorpha</taxon>
        <taxon>Panagrolaimoidea</taxon>
        <taxon>Panagrolaimidae</taxon>
        <taxon>Panagrolaimus</taxon>
    </lineage>
</organism>
<reference evidence="2" key="1">
    <citation type="submission" date="2022-11" db="UniProtKB">
        <authorList>
            <consortium name="WormBaseParasite"/>
        </authorList>
    </citation>
    <scope>IDENTIFICATION</scope>
</reference>
<protein>
    <submittedName>
        <fullName evidence="2">Uncharacterized protein</fullName>
    </submittedName>
</protein>
<dbReference type="WBParaSite" id="JU765_v2.g17094.t1">
    <property type="protein sequence ID" value="JU765_v2.g17094.t1"/>
    <property type="gene ID" value="JU765_v2.g17094"/>
</dbReference>
<sequence length="241" mass="27569">MKKIFAPIAEKRRLEAEKAAAPRAIWVAEQIERDEMYGPIVPQLFPRRRKQEIYVNRFVTPSATPEDETESLIAIAPPIPPRKHGKPKDAAPEPEAKEEEPEAPPVPKLDDFFLPFPLLSDDFDDRFPPPIPPRKRKSKVQELDENDEVIGELEPLDDDSPEDPILISTMFQIRGNFTFPTTSTFNAGYSQSSTTTPDDQPTLMFDIEEFVQQFMDYNPFQFAEADTPSDHNYVSDEEDED</sequence>
<evidence type="ECO:0000313" key="2">
    <source>
        <dbReference type="WBParaSite" id="JU765_v2.g17094.t1"/>
    </source>
</evidence>
<proteinExistence type="predicted"/>